<dbReference type="AlphaFoldDB" id="A0A371CQM1"/>
<organism evidence="5 6">
    <name type="scientific">Lentinus brumalis</name>
    <dbReference type="NCBI Taxonomy" id="2498619"/>
    <lineage>
        <taxon>Eukaryota</taxon>
        <taxon>Fungi</taxon>
        <taxon>Dikarya</taxon>
        <taxon>Basidiomycota</taxon>
        <taxon>Agaricomycotina</taxon>
        <taxon>Agaricomycetes</taxon>
        <taxon>Polyporales</taxon>
        <taxon>Polyporaceae</taxon>
        <taxon>Lentinus</taxon>
    </lineage>
</organism>
<dbReference type="Pfam" id="PF00097">
    <property type="entry name" value="zf-C3HC4"/>
    <property type="match status" value="1"/>
</dbReference>
<dbReference type="InterPro" id="IPR018957">
    <property type="entry name" value="Znf_C3HC4_RING-type"/>
</dbReference>
<dbReference type="STRING" id="139420.A0A371CQM1"/>
<dbReference type="OrthoDB" id="6105938at2759"/>
<reference evidence="5 6" key="1">
    <citation type="journal article" date="2018" name="Biotechnol. Biofuels">
        <title>Integrative visual omics of the white-rot fungus Polyporus brumalis exposes the biotechnological potential of its oxidative enzymes for delignifying raw plant biomass.</title>
        <authorList>
            <person name="Miyauchi S."/>
            <person name="Rancon A."/>
            <person name="Drula E."/>
            <person name="Hage H."/>
            <person name="Chaduli D."/>
            <person name="Favel A."/>
            <person name="Grisel S."/>
            <person name="Henrissat B."/>
            <person name="Herpoel-Gimbert I."/>
            <person name="Ruiz-Duenas F.J."/>
            <person name="Chevret D."/>
            <person name="Hainaut M."/>
            <person name="Lin J."/>
            <person name="Wang M."/>
            <person name="Pangilinan J."/>
            <person name="Lipzen A."/>
            <person name="Lesage-Meessen L."/>
            <person name="Navarro D."/>
            <person name="Riley R."/>
            <person name="Grigoriev I.V."/>
            <person name="Zhou S."/>
            <person name="Raouche S."/>
            <person name="Rosso M.N."/>
        </authorList>
    </citation>
    <scope>NUCLEOTIDE SEQUENCE [LARGE SCALE GENOMIC DNA]</scope>
    <source>
        <strain evidence="5 6">BRFM 1820</strain>
    </source>
</reference>
<sequence length="122" mass="13532">ASPYTLNTLECRHTFCALCLISWAFKNIDEDSWGSIIECPSCDASVVHVSATGPRSPDSFPFIVNSLVAVILQCHITLLRDAANVELSLVDATDRLTRNRVPAVLDWGFDMPSLVALRERER</sequence>
<feature type="non-terminal residue" evidence="5">
    <location>
        <position position="1"/>
    </location>
</feature>
<keyword evidence="2" id="KW-0863">Zinc-finger</keyword>
<evidence type="ECO:0000256" key="2">
    <source>
        <dbReference type="ARBA" id="ARBA00022771"/>
    </source>
</evidence>
<protein>
    <recommendedName>
        <fullName evidence="4">Zinc finger C3HC4 RING-type domain-containing protein</fullName>
    </recommendedName>
</protein>
<evidence type="ECO:0000256" key="3">
    <source>
        <dbReference type="ARBA" id="ARBA00022833"/>
    </source>
</evidence>
<keyword evidence="6" id="KW-1185">Reference proteome</keyword>
<dbReference type="PROSITE" id="PS00518">
    <property type="entry name" value="ZF_RING_1"/>
    <property type="match status" value="1"/>
</dbReference>
<evidence type="ECO:0000313" key="6">
    <source>
        <dbReference type="Proteomes" id="UP000256964"/>
    </source>
</evidence>
<keyword evidence="1" id="KW-0479">Metal-binding</keyword>
<proteinExistence type="predicted"/>
<keyword evidence="3" id="KW-0862">Zinc</keyword>
<feature type="domain" description="Zinc finger C3HC4 RING-type" evidence="4">
    <location>
        <begin position="7"/>
        <end position="42"/>
    </location>
</feature>
<dbReference type="GO" id="GO:0008270">
    <property type="term" value="F:zinc ion binding"/>
    <property type="evidence" value="ECO:0007669"/>
    <property type="project" value="UniProtKB-KW"/>
</dbReference>
<dbReference type="SUPFAM" id="SSF57850">
    <property type="entry name" value="RING/U-box"/>
    <property type="match status" value="1"/>
</dbReference>
<evidence type="ECO:0000313" key="5">
    <source>
        <dbReference type="EMBL" id="RDX42579.1"/>
    </source>
</evidence>
<accession>A0A371CQM1</accession>
<name>A0A371CQM1_9APHY</name>
<dbReference type="InterPro" id="IPR017907">
    <property type="entry name" value="Znf_RING_CS"/>
</dbReference>
<dbReference type="EMBL" id="KZ857481">
    <property type="protein sequence ID" value="RDX42579.1"/>
    <property type="molecule type" value="Genomic_DNA"/>
</dbReference>
<gene>
    <name evidence="5" type="ORF">OH76DRAFT_1362549</name>
</gene>
<dbReference type="InterPro" id="IPR013083">
    <property type="entry name" value="Znf_RING/FYVE/PHD"/>
</dbReference>
<dbReference type="Gene3D" id="3.30.40.10">
    <property type="entry name" value="Zinc/RING finger domain, C3HC4 (zinc finger)"/>
    <property type="match status" value="1"/>
</dbReference>
<evidence type="ECO:0000256" key="1">
    <source>
        <dbReference type="ARBA" id="ARBA00022723"/>
    </source>
</evidence>
<dbReference type="Proteomes" id="UP000256964">
    <property type="component" value="Unassembled WGS sequence"/>
</dbReference>
<evidence type="ECO:0000259" key="4">
    <source>
        <dbReference type="Pfam" id="PF00097"/>
    </source>
</evidence>